<accession>A0A2P5E5F4</accession>
<dbReference type="GO" id="GO:0016020">
    <property type="term" value="C:membrane"/>
    <property type="evidence" value="ECO:0007669"/>
    <property type="project" value="UniProtKB-SubCell"/>
</dbReference>
<dbReference type="AlphaFoldDB" id="A0A2P5E5F4"/>
<sequence>MPALCHVYESFALLQFKESLTINNSASRDPLAYPKVSSWTVESDWCSWDGVECDENSGHVIALNLSGSCLCGSINSSNSLVRFTQLERLNPADNHFNYSRILPELGHFPKLTHLNLSASFFTSKTRVLGPLHNRNLSGHFPEFRSRSPLRTLWFSDTSLSGKIPNSIWQLESLEFFSVARWNRLTGQIPHWIGNLTSLTVAIFARNKLYGPVPQSLSRLKHLRSLNLFENDLNGTVDFNMFLEMKHLAELGLDGNMLSVIFRKENATVVRNKFEILGLNSCNLKHFPDFLSYKNGIRYLDLGGNNIHGLIPKWIWNSSAETMAYLALNDNFLTGIKQYSQGDNKESEEILSDIFCNLKSLQLLDFSNNLLSGSRLPKCLEHPNNLLSVLNIRSNLFAVQFLNYAKTTEEAR</sequence>
<keyword evidence="3" id="KW-0812">Transmembrane</keyword>
<keyword evidence="12" id="KW-1185">Reference proteome</keyword>
<keyword evidence="5" id="KW-0677">Repeat</keyword>
<dbReference type="Gene3D" id="3.80.10.10">
    <property type="entry name" value="Ribonuclease Inhibitor"/>
    <property type="match status" value="3"/>
</dbReference>
<dbReference type="InterPro" id="IPR001611">
    <property type="entry name" value="Leu-rich_rpt"/>
</dbReference>
<keyword evidence="8" id="KW-0675">Receptor</keyword>
<dbReference type="SUPFAM" id="SSF52058">
    <property type="entry name" value="L domain-like"/>
    <property type="match status" value="1"/>
</dbReference>
<evidence type="ECO:0000259" key="10">
    <source>
        <dbReference type="Pfam" id="PF08263"/>
    </source>
</evidence>
<dbReference type="PANTHER" id="PTHR48061">
    <property type="entry name" value="LEUCINE-RICH REPEAT RECEPTOR PROTEIN KINASE EMS1-LIKE-RELATED"/>
    <property type="match status" value="1"/>
</dbReference>
<dbReference type="InterPro" id="IPR032675">
    <property type="entry name" value="LRR_dom_sf"/>
</dbReference>
<protein>
    <submittedName>
        <fullName evidence="11">LRR domain containing protein</fullName>
    </submittedName>
</protein>
<evidence type="ECO:0000256" key="5">
    <source>
        <dbReference type="ARBA" id="ARBA00022737"/>
    </source>
</evidence>
<evidence type="ECO:0000256" key="2">
    <source>
        <dbReference type="ARBA" id="ARBA00022614"/>
    </source>
</evidence>
<dbReference type="STRING" id="3476.A0A2P5E5F4"/>
<dbReference type="InterPro" id="IPR046956">
    <property type="entry name" value="RLP23-like"/>
</dbReference>
<keyword evidence="2" id="KW-0433">Leucine-rich repeat</keyword>
<dbReference type="InterPro" id="IPR013210">
    <property type="entry name" value="LRR_N_plant-typ"/>
</dbReference>
<evidence type="ECO:0000256" key="8">
    <source>
        <dbReference type="ARBA" id="ARBA00023170"/>
    </source>
</evidence>
<evidence type="ECO:0000256" key="7">
    <source>
        <dbReference type="ARBA" id="ARBA00023136"/>
    </source>
</evidence>
<evidence type="ECO:0000256" key="4">
    <source>
        <dbReference type="ARBA" id="ARBA00022729"/>
    </source>
</evidence>
<evidence type="ECO:0000256" key="6">
    <source>
        <dbReference type="ARBA" id="ARBA00022989"/>
    </source>
</evidence>
<dbReference type="Pfam" id="PF08263">
    <property type="entry name" value="LRRNT_2"/>
    <property type="match status" value="1"/>
</dbReference>
<organism evidence="11 12">
    <name type="scientific">Parasponia andersonii</name>
    <name type="common">Sponia andersonii</name>
    <dbReference type="NCBI Taxonomy" id="3476"/>
    <lineage>
        <taxon>Eukaryota</taxon>
        <taxon>Viridiplantae</taxon>
        <taxon>Streptophyta</taxon>
        <taxon>Embryophyta</taxon>
        <taxon>Tracheophyta</taxon>
        <taxon>Spermatophyta</taxon>
        <taxon>Magnoliopsida</taxon>
        <taxon>eudicotyledons</taxon>
        <taxon>Gunneridae</taxon>
        <taxon>Pentapetalae</taxon>
        <taxon>rosids</taxon>
        <taxon>fabids</taxon>
        <taxon>Rosales</taxon>
        <taxon>Cannabaceae</taxon>
        <taxon>Parasponia</taxon>
    </lineage>
</organism>
<keyword evidence="9" id="KW-0325">Glycoprotein</keyword>
<evidence type="ECO:0000256" key="1">
    <source>
        <dbReference type="ARBA" id="ARBA00004479"/>
    </source>
</evidence>
<proteinExistence type="predicted"/>
<keyword evidence="7" id="KW-0472">Membrane</keyword>
<comment type="caution">
    <text evidence="11">The sequence shown here is derived from an EMBL/GenBank/DDBJ whole genome shotgun (WGS) entry which is preliminary data.</text>
</comment>
<dbReference type="PANTHER" id="PTHR48061:SF43">
    <property type="entry name" value="LEUCINE-RICH REPEAT-CONTAINING N-TERMINAL PLANT-TYPE DOMAIN-CONTAINING PROTEIN"/>
    <property type="match status" value="1"/>
</dbReference>
<reference evidence="12" key="1">
    <citation type="submission" date="2016-06" db="EMBL/GenBank/DDBJ databases">
        <title>Parallel loss of symbiosis genes in relatives of nitrogen-fixing non-legume Parasponia.</title>
        <authorList>
            <person name="Van Velzen R."/>
            <person name="Holmer R."/>
            <person name="Bu F."/>
            <person name="Rutten L."/>
            <person name="Van Zeijl A."/>
            <person name="Liu W."/>
            <person name="Santuari L."/>
            <person name="Cao Q."/>
            <person name="Sharma T."/>
            <person name="Shen D."/>
            <person name="Roswanjaya Y."/>
            <person name="Wardhani T."/>
            <person name="Kalhor M.S."/>
            <person name="Jansen J."/>
            <person name="Van den Hoogen J."/>
            <person name="Gungor B."/>
            <person name="Hartog M."/>
            <person name="Hontelez J."/>
            <person name="Verver J."/>
            <person name="Yang W.-C."/>
            <person name="Schijlen E."/>
            <person name="Repin R."/>
            <person name="Schilthuizen M."/>
            <person name="Schranz E."/>
            <person name="Heidstra R."/>
            <person name="Miyata K."/>
            <person name="Fedorova E."/>
            <person name="Kohlen W."/>
            <person name="Bisseling T."/>
            <person name="Smit S."/>
            <person name="Geurts R."/>
        </authorList>
    </citation>
    <scope>NUCLEOTIDE SEQUENCE [LARGE SCALE GENOMIC DNA]</scope>
    <source>
        <strain evidence="12">cv. WU1-14</strain>
    </source>
</reference>
<keyword evidence="6" id="KW-1133">Transmembrane helix</keyword>
<evidence type="ECO:0000256" key="9">
    <source>
        <dbReference type="ARBA" id="ARBA00023180"/>
    </source>
</evidence>
<gene>
    <name evidence="11" type="ORF">PanWU01x14_002760</name>
</gene>
<keyword evidence="4" id="KW-0732">Signal</keyword>
<evidence type="ECO:0000313" key="12">
    <source>
        <dbReference type="Proteomes" id="UP000237105"/>
    </source>
</evidence>
<dbReference type="Pfam" id="PF00560">
    <property type="entry name" value="LRR_1"/>
    <property type="match status" value="2"/>
</dbReference>
<evidence type="ECO:0000256" key="3">
    <source>
        <dbReference type="ARBA" id="ARBA00022692"/>
    </source>
</evidence>
<dbReference type="Proteomes" id="UP000237105">
    <property type="component" value="Unassembled WGS sequence"/>
</dbReference>
<dbReference type="OrthoDB" id="1744379at2759"/>
<evidence type="ECO:0000313" key="11">
    <source>
        <dbReference type="EMBL" id="PON80720.1"/>
    </source>
</evidence>
<comment type="subcellular location">
    <subcellularLocation>
        <location evidence="1">Membrane</location>
        <topology evidence="1">Single-pass type I membrane protein</topology>
    </subcellularLocation>
</comment>
<feature type="domain" description="Leucine-rich repeat-containing N-terminal plant-type" evidence="10">
    <location>
        <begin position="10"/>
        <end position="54"/>
    </location>
</feature>
<dbReference type="EMBL" id="JXTB01000001">
    <property type="protein sequence ID" value="PON80720.1"/>
    <property type="molecule type" value="Genomic_DNA"/>
</dbReference>
<name>A0A2P5E5F4_PARAD</name>